<protein>
    <submittedName>
        <fullName evidence="1">Uncharacterized protein</fullName>
    </submittedName>
</protein>
<dbReference type="AlphaFoldDB" id="A0A232EVM5"/>
<accession>A0A232EVM5</accession>
<gene>
    <name evidence="1" type="ORF">TSAR_004558</name>
</gene>
<keyword evidence="2" id="KW-1185">Reference proteome</keyword>
<reference evidence="1 2" key="1">
    <citation type="journal article" date="2017" name="Curr. Biol.">
        <title>The Evolution of Venom by Co-option of Single-Copy Genes.</title>
        <authorList>
            <person name="Martinson E.O."/>
            <person name="Mrinalini"/>
            <person name="Kelkar Y.D."/>
            <person name="Chang C.H."/>
            <person name="Werren J.H."/>
        </authorList>
    </citation>
    <scope>NUCLEOTIDE SEQUENCE [LARGE SCALE GENOMIC DNA]</scope>
    <source>
        <strain evidence="1 2">Alberta</strain>
        <tissue evidence="1">Whole body</tissue>
    </source>
</reference>
<dbReference type="Proteomes" id="UP000215335">
    <property type="component" value="Unassembled WGS sequence"/>
</dbReference>
<sequence>MLLRSTTHHLPLPRCYAQISAGEVITSAAELVTTSEKPRADGREDVFAHDACYASFCFQGRKKVCWKASR</sequence>
<name>A0A232EVM5_9HYME</name>
<comment type="caution">
    <text evidence="1">The sequence shown here is derived from an EMBL/GenBank/DDBJ whole genome shotgun (WGS) entry which is preliminary data.</text>
</comment>
<organism evidence="1 2">
    <name type="scientific">Trichomalopsis sarcophagae</name>
    <dbReference type="NCBI Taxonomy" id="543379"/>
    <lineage>
        <taxon>Eukaryota</taxon>
        <taxon>Metazoa</taxon>
        <taxon>Ecdysozoa</taxon>
        <taxon>Arthropoda</taxon>
        <taxon>Hexapoda</taxon>
        <taxon>Insecta</taxon>
        <taxon>Pterygota</taxon>
        <taxon>Neoptera</taxon>
        <taxon>Endopterygota</taxon>
        <taxon>Hymenoptera</taxon>
        <taxon>Apocrita</taxon>
        <taxon>Proctotrupomorpha</taxon>
        <taxon>Chalcidoidea</taxon>
        <taxon>Pteromalidae</taxon>
        <taxon>Pteromalinae</taxon>
        <taxon>Trichomalopsis</taxon>
    </lineage>
</organism>
<dbReference type="EMBL" id="NNAY01001976">
    <property type="protein sequence ID" value="OXU22402.1"/>
    <property type="molecule type" value="Genomic_DNA"/>
</dbReference>
<evidence type="ECO:0000313" key="1">
    <source>
        <dbReference type="EMBL" id="OXU22402.1"/>
    </source>
</evidence>
<proteinExistence type="predicted"/>
<evidence type="ECO:0000313" key="2">
    <source>
        <dbReference type="Proteomes" id="UP000215335"/>
    </source>
</evidence>